<dbReference type="Gene3D" id="2.120.10.30">
    <property type="entry name" value="TolB, C-terminal domain"/>
    <property type="match status" value="1"/>
</dbReference>
<reference evidence="3 4" key="1">
    <citation type="submission" date="2017-01" db="EMBL/GenBank/DDBJ databases">
        <title>A new Hymenobacter.</title>
        <authorList>
            <person name="Liang Y."/>
            <person name="Feng F."/>
        </authorList>
    </citation>
    <scope>NUCLEOTIDE SEQUENCE [LARGE SCALE GENOMIC DNA]</scope>
    <source>
        <strain evidence="3">MIMBbqt21</strain>
    </source>
</reference>
<keyword evidence="4" id="KW-1185">Reference proteome</keyword>
<protein>
    <recommendedName>
        <fullName evidence="5">Glucose dehydrogenase</fullName>
    </recommendedName>
</protein>
<evidence type="ECO:0000259" key="1">
    <source>
        <dbReference type="Pfam" id="PF07995"/>
    </source>
</evidence>
<organism evidence="3 4">
    <name type="scientific">Hymenobacter crusticola</name>
    <dbReference type="NCBI Taxonomy" id="1770526"/>
    <lineage>
        <taxon>Bacteria</taxon>
        <taxon>Pseudomonadati</taxon>
        <taxon>Bacteroidota</taxon>
        <taxon>Cytophagia</taxon>
        <taxon>Cytophagales</taxon>
        <taxon>Hymenobacteraceae</taxon>
        <taxon>Hymenobacter</taxon>
    </lineage>
</organism>
<dbReference type="InterPro" id="IPR012938">
    <property type="entry name" value="Glc/Sorbosone_DH"/>
</dbReference>
<dbReference type="Pfam" id="PF07995">
    <property type="entry name" value="GSDH"/>
    <property type="match status" value="1"/>
</dbReference>
<sequence>MAQTTTFPVGSTTVSVTPLATNLAVPWELIWGPDNFIWMTEREGRISRVDPTTGQVLPLITVPDVLTSSEGGLLGMVLHPDFATSPYLYIVYNYNDGSYKEKLVRYTYSAAGTGSLSNPQVLLGNIPATSTHAGSRLLILPDRTLLMTTGDAQQRPEAQNTNALIGKVLRLNLDGTVPADNPVAGNPMYSFGHRNPQGLVRAANGKIYSSEHGQDAEDELNLIEPNRNYGWPTVEGNCNLPDEQAFCTANNVRAPLYSWAPTVGIAGLTYYNHPAIPEWSNTLLAVALRGGRLTQLPLSTSGDAVGTAASYLAGFGRLRAICVSPQGKIYVGTSNRDGRGTPATTDDRILVLENRAYVLANKSPRDAAFHLWPNPAQQAVSLRLPSPTTAPTTATVHDALGRVVRSANFVSGQQDMVVSLTGLGKGVYIVRATSGPEQFTRRLVVQ</sequence>
<feature type="domain" description="Glucose/Sorbosone dehydrogenase" evidence="1">
    <location>
        <begin position="24"/>
        <end position="339"/>
    </location>
</feature>
<dbReference type="InterPro" id="IPR026444">
    <property type="entry name" value="Secre_tail"/>
</dbReference>
<accession>A0A243WHQ7</accession>
<dbReference type="EMBL" id="MTSE01000002">
    <property type="protein sequence ID" value="OUJ75103.1"/>
    <property type="molecule type" value="Genomic_DNA"/>
</dbReference>
<evidence type="ECO:0000259" key="2">
    <source>
        <dbReference type="Pfam" id="PF18962"/>
    </source>
</evidence>
<dbReference type="InterPro" id="IPR011041">
    <property type="entry name" value="Quinoprot_gluc/sorb_DH_b-prop"/>
</dbReference>
<dbReference type="PANTHER" id="PTHR19328:SF13">
    <property type="entry name" value="HIPL1 PROTEIN"/>
    <property type="match status" value="1"/>
</dbReference>
<dbReference type="InterPro" id="IPR011042">
    <property type="entry name" value="6-blade_b-propeller_TolB-like"/>
</dbReference>
<feature type="domain" description="Secretion system C-terminal sorting" evidence="2">
    <location>
        <begin position="371"/>
        <end position="445"/>
    </location>
</feature>
<dbReference type="NCBIfam" id="TIGR04183">
    <property type="entry name" value="Por_Secre_tail"/>
    <property type="match status" value="1"/>
</dbReference>
<evidence type="ECO:0008006" key="5">
    <source>
        <dbReference type="Google" id="ProtNLM"/>
    </source>
</evidence>
<comment type="caution">
    <text evidence="3">The sequence shown here is derived from an EMBL/GenBank/DDBJ whole genome shotgun (WGS) entry which is preliminary data.</text>
</comment>
<proteinExistence type="predicted"/>
<name>A0A243WHQ7_9BACT</name>
<dbReference type="Pfam" id="PF18962">
    <property type="entry name" value="Por_Secre_tail"/>
    <property type="match status" value="1"/>
</dbReference>
<dbReference type="SUPFAM" id="SSF50952">
    <property type="entry name" value="Soluble quinoprotein glucose dehydrogenase"/>
    <property type="match status" value="1"/>
</dbReference>
<evidence type="ECO:0000313" key="4">
    <source>
        <dbReference type="Proteomes" id="UP000194873"/>
    </source>
</evidence>
<evidence type="ECO:0000313" key="3">
    <source>
        <dbReference type="EMBL" id="OUJ75103.1"/>
    </source>
</evidence>
<gene>
    <name evidence="3" type="ORF">BXP70_03495</name>
</gene>
<dbReference type="Proteomes" id="UP000194873">
    <property type="component" value="Unassembled WGS sequence"/>
</dbReference>
<dbReference type="PANTHER" id="PTHR19328">
    <property type="entry name" value="HEDGEHOG-INTERACTING PROTEIN"/>
    <property type="match status" value="1"/>
</dbReference>
<dbReference type="AlphaFoldDB" id="A0A243WHQ7"/>